<dbReference type="GO" id="GO:0070180">
    <property type="term" value="F:large ribosomal subunit rRNA binding"/>
    <property type="evidence" value="ECO:0007669"/>
    <property type="project" value="TreeGrafter"/>
</dbReference>
<accession>K0SPU5</accession>
<evidence type="ECO:0000313" key="13">
    <source>
        <dbReference type="Proteomes" id="UP000266841"/>
    </source>
</evidence>
<proteinExistence type="inferred from homology"/>
<feature type="domain" description="Large ribosomal subunit protein uL11 N-terminal" evidence="11">
    <location>
        <begin position="103"/>
        <end position="162"/>
    </location>
</feature>
<dbReference type="InterPro" id="IPR036796">
    <property type="entry name" value="Ribosomal_uL11_N_sf"/>
</dbReference>
<evidence type="ECO:0000256" key="2">
    <source>
        <dbReference type="ARBA" id="ARBA00022481"/>
    </source>
</evidence>
<gene>
    <name evidence="12" type="ORF">THAOC_11996</name>
</gene>
<dbReference type="Pfam" id="PF00298">
    <property type="entry name" value="Ribosomal_L11"/>
    <property type="match status" value="1"/>
</dbReference>
<evidence type="ECO:0000256" key="6">
    <source>
        <dbReference type="ARBA" id="ARBA00023274"/>
    </source>
</evidence>
<feature type="domain" description="Large ribosomal subunit protein uL11 C-terminal" evidence="10">
    <location>
        <begin position="168"/>
        <end position="238"/>
    </location>
</feature>
<sequence length="244" mass="26180">VSGVLVPLNPAGALEFSYQASAGGCDGSQEDPGDGRTTPERQEEAGREPEPRAERPGRGQRARQSGRRRIGGGTPARLEPVLLRVSSLVNVDLRPPMSFVRAVKLRVPSGTARPGPAIGQALGPLGINMAEFCKQFNEKSETMYDKGTPLGVELSAFSDRTFKFEVRSPPTSYLIKKAAGIKEGPNHPSPEHAHAFITPEAVYEIAKIKSSDEMRLHIPLEGIAKSVVGTARSMGVQVKESEEA</sequence>
<organism evidence="12 13">
    <name type="scientific">Thalassiosira oceanica</name>
    <name type="common">Marine diatom</name>
    <dbReference type="NCBI Taxonomy" id="159749"/>
    <lineage>
        <taxon>Eukaryota</taxon>
        <taxon>Sar</taxon>
        <taxon>Stramenopiles</taxon>
        <taxon>Ochrophyta</taxon>
        <taxon>Bacillariophyta</taxon>
        <taxon>Coscinodiscophyceae</taxon>
        <taxon>Thalassiosirophycidae</taxon>
        <taxon>Thalassiosirales</taxon>
        <taxon>Thalassiosiraceae</taxon>
        <taxon>Thalassiosira</taxon>
    </lineage>
</organism>
<evidence type="ECO:0000256" key="3">
    <source>
        <dbReference type="ARBA" id="ARBA00022730"/>
    </source>
</evidence>
<dbReference type="InterPro" id="IPR020785">
    <property type="entry name" value="Ribosomal_uL11_CS"/>
</dbReference>
<dbReference type="PROSITE" id="PS00359">
    <property type="entry name" value="RIBOSOMAL_L11"/>
    <property type="match status" value="1"/>
</dbReference>
<dbReference type="FunFam" id="3.30.1550.10:FF:000006">
    <property type="entry name" value="50S ribosomal protein L11"/>
    <property type="match status" value="1"/>
</dbReference>
<evidence type="ECO:0000256" key="4">
    <source>
        <dbReference type="ARBA" id="ARBA00022884"/>
    </source>
</evidence>
<evidence type="ECO:0000256" key="9">
    <source>
        <dbReference type="SAM" id="MobiDB-lite"/>
    </source>
</evidence>
<dbReference type="OrthoDB" id="1091498at2759"/>
<feature type="compositionally biased region" description="Basic residues" evidence="9">
    <location>
        <begin position="58"/>
        <end position="70"/>
    </location>
</feature>
<keyword evidence="3" id="KW-0699">rRNA-binding</keyword>
<dbReference type="AlphaFoldDB" id="K0SPU5"/>
<dbReference type="EMBL" id="AGNL01013774">
    <property type="protein sequence ID" value="EJK67019.1"/>
    <property type="molecule type" value="Genomic_DNA"/>
</dbReference>
<dbReference type="InterPro" id="IPR020783">
    <property type="entry name" value="Ribosomal_uL11_C"/>
</dbReference>
<dbReference type="Proteomes" id="UP000266841">
    <property type="component" value="Unassembled WGS sequence"/>
</dbReference>
<evidence type="ECO:0000256" key="8">
    <source>
        <dbReference type="RuleBase" id="RU003978"/>
    </source>
</evidence>
<dbReference type="GO" id="GO:0003735">
    <property type="term" value="F:structural constituent of ribosome"/>
    <property type="evidence" value="ECO:0007669"/>
    <property type="project" value="InterPro"/>
</dbReference>
<keyword evidence="5 8" id="KW-0689">Ribosomal protein</keyword>
<evidence type="ECO:0000259" key="10">
    <source>
        <dbReference type="Pfam" id="PF00298"/>
    </source>
</evidence>
<evidence type="ECO:0000256" key="5">
    <source>
        <dbReference type="ARBA" id="ARBA00022980"/>
    </source>
</evidence>
<dbReference type="Gene3D" id="3.30.1550.10">
    <property type="entry name" value="Ribosomal protein L11/L12, N-terminal domain"/>
    <property type="match status" value="1"/>
</dbReference>
<feature type="region of interest" description="Disordered" evidence="9">
    <location>
        <begin position="20"/>
        <end position="74"/>
    </location>
</feature>
<protein>
    <recommendedName>
        <fullName evidence="7">Large ribosomal subunit protein uL11m</fullName>
    </recommendedName>
</protein>
<dbReference type="PANTHER" id="PTHR11661:SF1">
    <property type="entry name" value="LARGE RIBOSOMAL SUBUNIT PROTEIN UL11M"/>
    <property type="match status" value="1"/>
</dbReference>
<dbReference type="FunFam" id="1.10.10.250:FF:000003">
    <property type="entry name" value="Mitochondrial ribosomal protein L11"/>
    <property type="match status" value="1"/>
</dbReference>
<comment type="caution">
    <text evidence="12">The sequence shown here is derived from an EMBL/GenBank/DDBJ whole genome shotgun (WGS) entry which is preliminary data.</text>
</comment>
<name>K0SPU5_THAOC</name>
<dbReference type="CDD" id="cd00349">
    <property type="entry name" value="Ribosomal_L11"/>
    <property type="match status" value="1"/>
</dbReference>
<dbReference type="NCBIfam" id="TIGR01632">
    <property type="entry name" value="L11_bact"/>
    <property type="match status" value="1"/>
</dbReference>
<dbReference type="GO" id="GO:0005762">
    <property type="term" value="C:mitochondrial large ribosomal subunit"/>
    <property type="evidence" value="ECO:0007669"/>
    <property type="project" value="TreeGrafter"/>
</dbReference>
<dbReference type="SUPFAM" id="SSF46906">
    <property type="entry name" value="Ribosomal protein L11, C-terminal domain"/>
    <property type="match status" value="1"/>
</dbReference>
<evidence type="ECO:0000259" key="11">
    <source>
        <dbReference type="Pfam" id="PF03946"/>
    </source>
</evidence>
<keyword evidence="6 8" id="KW-0687">Ribonucleoprotein</keyword>
<dbReference type="HAMAP" id="MF_00736">
    <property type="entry name" value="Ribosomal_uL11"/>
    <property type="match status" value="1"/>
</dbReference>
<dbReference type="InterPro" id="IPR020784">
    <property type="entry name" value="Ribosomal_uL11_N"/>
</dbReference>
<feature type="non-terminal residue" evidence="12">
    <location>
        <position position="1"/>
    </location>
</feature>
<comment type="similarity">
    <text evidence="1 8">Belongs to the universal ribosomal protein uL11 family.</text>
</comment>
<dbReference type="eggNOG" id="KOG3257">
    <property type="taxonomic scope" value="Eukaryota"/>
</dbReference>
<dbReference type="PANTHER" id="PTHR11661">
    <property type="entry name" value="60S RIBOSOMAL PROTEIN L12"/>
    <property type="match status" value="1"/>
</dbReference>
<evidence type="ECO:0000256" key="7">
    <source>
        <dbReference type="ARBA" id="ARBA00040104"/>
    </source>
</evidence>
<evidence type="ECO:0000313" key="12">
    <source>
        <dbReference type="EMBL" id="EJK67019.1"/>
    </source>
</evidence>
<dbReference type="Pfam" id="PF03946">
    <property type="entry name" value="Ribosomal_L11_N"/>
    <property type="match status" value="1"/>
</dbReference>
<dbReference type="InterPro" id="IPR006519">
    <property type="entry name" value="Ribosomal_uL11_bac-typ"/>
</dbReference>
<dbReference type="SMART" id="SM00649">
    <property type="entry name" value="RL11"/>
    <property type="match status" value="1"/>
</dbReference>
<keyword evidence="2" id="KW-0488">Methylation</keyword>
<dbReference type="GO" id="GO:0006412">
    <property type="term" value="P:translation"/>
    <property type="evidence" value="ECO:0007669"/>
    <property type="project" value="InterPro"/>
</dbReference>
<reference evidence="12 13" key="1">
    <citation type="journal article" date="2012" name="Genome Biol.">
        <title>Genome and low-iron response of an oceanic diatom adapted to chronic iron limitation.</title>
        <authorList>
            <person name="Lommer M."/>
            <person name="Specht M."/>
            <person name="Roy A.S."/>
            <person name="Kraemer L."/>
            <person name="Andreson R."/>
            <person name="Gutowska M.A."/>
            <person name="Wolf J."/>
            <person name="Bergner S.V."/>
            <person name="Schilhabel M.B."/>
            <person name="Klostermeier U.C."/>
            <person name="Beiko R.G."/>
            <person name="Rosenstiel P."/>
            <person name="Hippler M."/>
            <person name="Laroche J."/>
        </authorList>
    </citation>
    <scope>NUCLEOTIDE SEQUENCE [LARGE SCALE GENOMIC DNA]</scope>
    <source>
        <strain evidence="12 13">CCMP1005</strain>
    </source>
</reference>
<dbReference type="InterPro" id="IPR000911">
    <property type="entry name" value="Ribosomal_uL11"/>
</dbReference>
<dbReference type="InterPro" id="IPR036769">
    <property type="entry name" value="Ribosomal_uL11_C_sf"/>
</dbReference>
<dbReference type="Gene3D" id="1.10.10.250">
    <property type="entry name" value="Ribosomal protein L11, C-terminal domain"/>
    <property type="match status" value="1"/>
</dbReference>
<keyword evidence="4" id="KW-0694">RNA-binding</keyword>
<dbReference type="SUPFAM" id="SSF54747">
    <property type="entry name" value="Ribosomal L11/L12e N-terminal domain"/>
    <property type="match status" value="1"/>
</dbReference>
<feature type="compositionally biased region" description="Basic and acidic residues" evidence="9">
    <location>
        <begin position="33"/>
        <end position="57"/>
    </location>
</feature>
<keyword evidence="13" id="KW-1185">Reference proteome</keyword>
<evidence type="ECO:0000256" key="1">
    <source>
        <dbReference type="ARBA" id="ARBA00010537"/>
    </source>
</evidence>